<protein>
    <submittedName>
        <fullName evidence="7">Chemotaxis protein</fullName>
    </submittedName>
</protein>
<feature type="transmembrane region" description="Helical" evidence="5">
    <location>
        <begin position="81"/>
        <end position="100"/>
    </location>
</feature>
<dbReference type="Gene3D" id="1.10.287.950">
    <property type="entry name" value="Methyl-accepting chemotaxis protein"/>
    <property type="match status" value="1"/>
</dbReference>
<evidence type="ECO:0000256" key="5">
    <source>
        <dbReference type="SAM" id="Phobius"/>
    </source>
</evidence>
<dbReference type="GO" id="GO:0007165">
    <property type="term" value="P:signal transduction"/>
    <property type="evidence" value="ECO:0007669"/>
    <property type="project" value="UniProtKB-KW"/>
</dbReference>
<feature type="region of interest" description="Disordered" evidence="4">
    <location>
        <begin position="266"/>
        <end position="296"/>
    </location>
</feature>
<proteinExistence type="predicted"/>
<feature type="transmembrane region" description="Helical" evidence="5">
    <location>
        <begin position="106"/>
        <end position="133"/>
    </location>
</feature>
<comment type="subcellular location">
    <subcellularLocation>
        <location evidence="1">Membrane</location>
    </subcellularLocation>
</comment>
<feature type="domain" description="Methyl-accepting transducer" evidence="6">
    <location>
        <begin position="221"/>
        <end position="457"/>
    </location>
</feature>
<dbReference type="InterPro" id="IPR004089">
    <property type="entry name" value="MCPsignal_dom"/>
</dbReference>
<sequence>MQYPWLLEGQKIFRVVIIAQLVISVVIGLITGELLPAFIFGIPIAAVPLVLSLQSPYSALSRHAMAIGVQLLTALHIHQSFGLIEIHFEIFVLLAFLSVFRDWKVIATGTAVVAVHHISFFLLQSSGAPLVIFEEGHVTFTILLLHAAFAVAEGGVLMYIAKTAHEEGAGAAELSLAINEMQRENNRLDLTVAIDRDNKLLRPFGELIDQVKELVQLASSLTDDVVKGCGNMEQAANSMFDISHKTDQELAMVSASSEEIAQTMQMSTEQTTKASDKASAAQASSQNTKDSIATTSNTINSLRSTLNDAEKTNSALNEQCSHISDAMRSITAVAEQTNLLALNAAIESARAGEHGRGFAVVADEVRTLAIRSKESAEQITSITEQLVSQTASSVDQMQSCISLVDEAVMSSESATNAMAEIMLQINDASESMTEIATSAVEQETASASIAESTARLSEFTSEELATAESLAGEVQVLTQISQKMRNAIERFKLQ</sequence>
<name>A0A6N9TIG6_9ALTE</name>
<feature type="transmembrane region" description="Helical" evidence="5">
    <location>
        <begin position="140"/>
        <end position="161"/>
    </location>
</feature>
<dbReference type="PANTHER" id="PTHR32089">
    <property type="entry name" value="METHYL-ACCEPTING CHEMOTAXIS PROTEIN MCPB"/>
    <property type="match status" value="1"/>
</dbReference>
<keyword evidence="5" id="KW-0472">Membrane</keyword>
<keyword evidence="8" id="KW-1185">Reference proteome</keyword>
<dbReference type="SMART" id="SM00283">
    <property type="entry name" value="MA"/>
    <property type="match status" value="1"/>
</dbReference>
<evidence type="ECO:0000313" key="7">
    <source>
        <dbReference type="EMBL" id="NDW15875.1"/>
    </source>
</evidence>
<evidence type="ECO:0000256" key="4">
    <source>
        <dbReference type="SAM" id="MobiDB-lite"/>
    </source>
</evidence>
<evidence type="ECO:0000256" key="2">
    <source>
        <dbReference type="ARBA" id="ARBA00023224"/>
    </source>
</evidence>
<dbReference type="Pfam" id="PF00015">
    <property type="entry name" value="MCPsignal"/>
    <property type="match status" value="1"/>
</dbReference>
<feature type="transmembrane region" description="Helical" evidence="5">
    <location>
        <begin position="12"/>
        <end position="31"/>
    </location>
</feature>
<dbReference type="GO" id="GO:0016020">
    <property type="term" value="C:membrane"/>
    <property type="evidence" value="ECO:0007669"/>
    <property type="project" value="UniProtKB-SubCell"/>
</dbReference>
<keyword evidence="5" id="KW-1133">Transmembrane helix</keyword>
<dbReference type="SUPFAM" id="SSF58104">
    <property type="entry name" value="Methyl-accepting chemotaxis protein (MCP) signaling domain"/>
    <property type="match status" value="1"/>
</dbReference>
<evidence type="ECO:0000256" key="3">
    <source>
        <dbReference type="PROSITE-ProRule" id="PRU00284"/>
    </source>
</evidence>
<comment type="caution">
    <text evidence="7">The sequence shown here is derived from an EMBL/GenBank/DDBJ whole genome shotgun (WGS) entry which is preliminary data.</text>
</comment>
<dbReference type="PROSITE" id="PS50111">
    <property type="entry name" value="CHEMOTAXIS_TRANSDUC_2"/>
    <property type="match status" value="1"/>
</dbReference>
<accession>A0A6N9TIG6</accession>
<evidence type="ECO:0000313" key="8">
    <source>
        <dbReference type="Proteomes" id="UP000471381"/>
    </source>
</evidence>
<keyword evidence="2 3" id="KW-0807">Transducer</keyword>
<reference evidence="7 8" key="1">
    <citation type="submission" date="2020-01" db="EMBL/GenBank/DDBJ databases">
        <title>Genomes of bacteria type strains.</title>
        <authorList>
            <person name="Chen J."/>
            <person name="Zhu S."/>
            <person name="Yang J."/>
        </authorList>
    </citation>
    <scope>NUCLEOTIDE SEQUENCE [LARGE SCALE GENOMIC DNA]</scope>
    <source>
        <strain evidence="7 8">LMG 24078</strain>
    </source>
</reference>
<feature type="compositionally biased region" description="Low complexity" evidence="4">
    <location>
        <begin position="270"/>
        <end position="289"/>
    </location>
</feature>
<dbReference type="EMBL" id="JAAAWO010000006">
    <property type="protein sequence ID" value="NDW15875.1"/>
    <property type="molecule type" value="Genomic_DNA"/>
</dbReference>
<organism evidence="7 8">
    <name type="scientific">Alteromonas genovensis</name>
    <dbReference type="NCBI Taxonomy" id="471225"/>
    <lineage>
        <taxon>Bacteria</taxon>
        <taxon>Pseudomonadati</taxon>
        <taxon>Pseudomonadota</taxon>
        <taxon>Gammaproteobacteria</taxon>
        <taxon>Alteromonadales</taxon>
        <taxon>Alteromonadaceae</taxon>
        <taxon>Alteromonas/Salinimonas group</taxon>
        <taxon>Alteromonas</taxon>
    </lineage>
</organism>
<feature type="transmembrane region" description="Helical" evidence="5">
    <location>
        <begin position="37"/>
        <end position="60"/>
    </location>
</feature>
<evidence type="ECO:0000259" key="6">
    <source>
        <dbReference type="PROSITE" id="PS50111"/>
    </source>
</evidence>
<gene>
    <name evidence="7" type="ORF">GTQ48_10130</name>
</gene>
<dbReference type="Proteomes" id="UP000471381">
    <property type="component" value="Unassembled WGS sequence"/>
</dbReference>
<dbReference type="GO" id="GO:0006935">
    <property type="term" value="P:chemotaxis"/>
    <property type="evidence" value="ECO:0007669"/>
    <property type="project" value="UniProtKB-ARBA"/>
</dbReference>
<keyword evidence="5" id="KW-0812">Transmembrane</keyword>
<dbReference type="PANTHER" id="PTHR32089:SF112">
    <property type="entry name" value="LYSOZYME-LIKE PROTEIN-RELATED"/>
    <property type="match status" value="1"/>
</dbReference>
<evidence type="ECO:0000256" key="1">
    <source>
        <dbReference type="ARBA" id="ARBA00004370"/>
    </source>
</evidence>
<dbReference type="RefSeq" id="WP_163106583.1">
    <property type="nucleotide sequence ID" value="NZ_JAAAWO010000006.1"/>
</dbReference>
<dbReference type="AlphaFoldDB" id="A0A6N9TIG6"/>